<dbReference type="RefSeq" id="WP_004241531.1">
    <property type="nucleotide sequence ID" value="NZ_ABGYJJ040000001.1"/>
</dbReference>
<keyword evidence="3 4" id="KW-0456">Lyase</keyword>
<dbReference type="Proteomes" id="UP001182247">
    <property type="component" value="Unassembled WGS sequence"/>
</dbReference>
<evidence type="ECO:0000256" key="4">
    <source>
        <dbReference type="HAMAP-Rule" id="MF_01632"/>
    </source>
</evidence>
<gene>
    <name evidence="4 6" type="primary">ubiC</name>
    <name evidence="5" type="ORF">CYG68_19690</name>
    <name evidence="6" type="ORF">OSC06_12495</name>
</gene>
<dbReference type="HAMAP" id="MF_01632">
    <property type="entry name" value="UbiC"/>
    <property type="match status" value="1"/>
</dbReference>
<dbReference type="GO" id="GO:0042866">
    <property type="term" value="P:pyruvate biosynthetic process"/>
    <property type="evidence" value="ECO:0007669"/>
    <property type="project" value="UniProtKB-UniRule"/>
</dbReference>
<keyword evidence="2 4" id="KW-0831">Ubiquinone biosynthesis</keyword>
<feature type="binding site" evidence="4">
    <location>
        <position position="155"/>
    </location>
    <ligand>
        <name>substrate</name>
    </ligand>
</feature>
<comment type="similarity">
    <text evidence="4">Belongs to the UbiC family.</text>
</comment>
<dbReference type="AlphaFoldDB" id="A0A2C5TTD3"/>
<dbReference type="EMBL" id="JAPKIY010000018">
    <property type="protein sequence ID" value="MDS0898794.1"/>
    <property type="molecule type" value="Genomic_DNA"/>
</dbReference>
<sequence length="166" mass="18941">MTQTVITPPIRWFDNAEMIPAGVLDWLSELGSMTRRFEQHCNEVTVKPYCEKYISREALTEEEQMHLPGSARYWLREVVLYGDGVPWLTGRTVVPEETLTGEEQQLLKMGNVPLGRYLFTSGCLTRDYIRFGLSETHWARCSRLCLAGKPLLLTEVFLPASPAYPA</sequence>
<dbReference type="InterPro" id="IPR028978">
    <property type="entry name" value="Chorismate_lyase_/UTRA_dom_sf"/>
</dbReference>
<organism evidence="5 7">
    <name type="scientific">Morganella morganii</name>
    <name type="common">Proteus morganii</name>
    <dbReference type="NCBI Taxonomy" id="582"/>
    <lineage>
        <taxon>Bacteria</taxon>
        <taxon>Pseudomonadati</taxon>
        <taxon>Pseudomonadota</taxon>
        <taxon>Gammaproteobacteria</taxon>
        <taxon>Enterobacterales</taxon>
        <taxon>Morganellaceae</taxon>
        <taxon>Morganella</taxon>
    </lineage>
</organism>
<evidence type="ECO:0000256" key="2">
    <source>
        <dbReference type="ARBA" id="ARBA00022688"/>
    </source>
</evidence>
<feature type="binding site" evidence="4">
    <location>
        <position position="33"/>
    </location>
    <ligand>
        <name>substrate</name>
    </ligand>
</feature>
<reference evidence="6" key="2">
    <citation type="submission" date="2023-02" db="EMBL/GenBank/DDBJ databases">
        <title>Detection, antimicrobial susceptibility and genomic characterization of NDM-producing species of Morganellaceae, Yersiniaceae, and Enterobacteriaceae other than Klebsiella.</title>
        <authorList>
            <person name="Camargo C.H."/>
            <person name="Sacchi C.T."/>
            <person name="Campos K.R."/>
        </authorList>
    </citation>
    <scope>NUCLEOTIDE SEQUENCE</scope>
    <source>
        <strain evidence="6">1189_21</strain>
    </source>
</reference>
<comment type="pathway">
    <text evidence="4">Cofactor biosynthesis; ubiquinone biosynthesis.</text>
</comment>
<comment type="function">
    <text evidence="4">Removes the pyruvyl group from chorismate, with concomitant aromatization of the ring, to provide 4-hydroxybenzoate (4HB) for the ubiquinone pathway.</text>
</comment>
<comment type="subunit">
    <text evidence="4">Monomer.</text>
</comment>
<name>A0A2C5TTD3_MORMO</name>
<evidence type="ECO:0000313" key="7">
    <source>
        <dbReference type="Proteomes" id="UP000650477"/>
    </source>
</evidence>
<dbReference type="UniPathway" id="UPA00232"/>
<accession>A0A2C5TTD3</accession>
<dbReference type="Proteomes" id="UP000650477">
    <property type="component" value="Unassembled WGS sequence"/>
</dbReference>
<dbReference type="PANTHER" id="PTHR38683">
    <property type="entry name" value="CHORISMATE PYRUVATE-LYASE"/>
    <property type="match status" value="1"/>
</dbReference>
<dbReference type="PANTHER" id="PTHR38683:SF1">
    <property type="entry name" value="CHORISMATE PYRUVATE-LYASE"/>
    <property type="match status" value="1"/>
</dbReference>
<dbReference type="EMBL" id="PKLF01000030">
    <property type="protein sequence ID" value="MBE8614581.1"/>
    <property type="molecule type" value="Genomic_DNA"/>
</dbReference>
<dbReference type="GO" id="GO:0005829">
    <property type="term" value="C:cytosol"/>
    <property type="evidence" value="ECO:0007669"/>
    <property type="project" value="TreeGrafter"/>
</dbReference>
<keyword evidence="1 4" id="KW-0963">Cytoplasm</keyword>
<protein>
    <recommendedName>
        <fullName evidence="4">Chorismate pyruvate-lyase</fullName>
        <shortName evidence="4">CL</shortName>
        <shortName evidence="4">CPL</shortName>
        <ecNumber evidence="4">4.1.3.40</ecNumber>
    </recommendedName>
</protein>
<dbReference type="GO" id="GO:0006744">
    <property type="term" value="P:ubiquinone biosynthetic process"/>
    <property type="evidence" value="ECO:0007669"/>
    <property type="project" value="UniProtKB-UniRule"/>
</dbReference>
<feature type="binding site" evidence="4">
    <location>
        <position position="114"/>
    </location>
    <ligand>
        <name>substrate</name>
    </ligand>
</feature>
<comment type="subcellular location">
    <subcellularLocation>
        <location evidence="4">Cytoplasm</location>
    </subcellularLocation>
</comment>
<evidence type="ECO:0000256" key="3">
    <source>
        <dbReference type="ARBA" id="ARBA00023239"/>
    </source>
</evidence>
<comment type="caution">
    <text evidence="5">The sequence shown here is derived from an EMBL/GenBank/DDBJ whole genome shotgun (WGS) entry which is preliminary data.</text>
</comment>
<dbReference type="EC" id="4.1.3.40" evidence="4"/>
<evidence type="ECO:0000256" key="1">
    <source>
        <dbReference type="ARBA" id="ARBA00022490"/>
    </source>
</evidence>
<dbReference type="Pfam" id="PF04345">
    <property type="entry name" value="Chor_lyase"/>
    <property type="match status" value="1"/>
</dbReference>
<reference evidence="5" key="1">
    <citation type="submission" date="2017-12" db="EMBL/GenBank/DDBJ databases">
        <title>Genome sequencing and analysis.</title>
        <authorList>
            <person name="Huang Y.-T."/>
        </authorList>
    </citation>
    <scope>NUCLEOTIDE SEQUENCE</scope>
    <source>
        <strain evidence="5">VGH116</strain>
    </source>
</reference>
<dbReference type="InterPro" id="IPR007440">
    <property type="entry name" value="Chorismate--pyruvate_lyase"/>
</dbReference>
<dbReference type="NCBIfam" id="NF008656">
    <property type="entry name" value="PRK11655.1"/>
    <property type="match status" value="1"/>
</dbReference>
<evidence type="ECO:0000313" key="6">
    <source>
        <dbReference type="EMBL" id="MDS0898794.1"/>
    </source>
</evidence>
<dbReference type="GO" id="GO:0008813">
    <property type="term" value="F:chorismate lyase activity"/>
    <property type="evidence" value="ECO:0007669"/>
    <property type="project" value="UniProtKB-UniRule"/>
</dbReference>
<dbReference type="Gene3D" id="3.40.1410.10">
    <property type="entry name" value="Chorismate lyase-like"/>
    <property type="match status" value="1"/>
</dbReference>
<dbReference type="SUPFAM" id="SSF64288">
    <property type="entry name" value="Chorismate lyase-like"/>
    <property type="match status" value="1"/>
</dbReference>
<comment type="catalytic activity">
    <reaction evidence="4">
        <text>chorismate = 4-hydroxybenzoate + pyruvate</text>
        <dbReference type="Rhea" id="RHEA:16505"/>
        <dbReference type="ChEBI" id="CHEBI:15361"/>
        <dbReference type="ChEBI" id="CHEBI:17879"/>
        <dbReference type="ChEBI" id="CHEBI:29748"/>
        <dbReference type="EC" id="4.1.3.40"/>
    </reaction>
</comment>
<feature type="binding site" evidence="4">
    <location>
        <position position="76"/>
    </location>
    <ligand>
        <name>substrate</name>
    </ligand>
</feature>
<keyword evidence="4" id="KW-0670">Pyruvate</keyword>
<proteinExistence type="inferred from homology"/>
<evidence type="ECO:0000313" key="5">
    <source>
        <dbReference type="EMBL" id="MBE8614581.1"/>
    </source>
</evidence>
<dbReference type="GeneID" id="93362022"/>